<dbReference type="InterPro" id="IPR036388">
    <property type="entry name" value="WH-like_DNA-bd_sf"/>
</dbReference>
<accession>A0A562STM1</accession>
<sequence>MRHTVEFDPHYGNAVEVADGVRRLTAKNPGPFTFHGTNTYLVGTQNIVVVDPGPDDPAHVDAIMKAVAGAHIAAIFVSHTHMDHSPAARRLQEKSGAPIVGCGPHSAARDLAIGEDNLLDASADKTYSPDQLLTDGNRVVLGDAEFEALDTPGHTANHMCFALTGTNILFSADHVMAWSTSIVAPPDGSMNAYMMSLEKLILRPETHYLPGHGTDLQNALPYVEDLIDHRKKREAAVVSALSAGAKKIPQIVDHVYVGLNPKLKTAASLSVFAQLEWLVDKGEVITDGPPRLDGLYRIAD</sequence>
<organism evidence="2 3">
    <name type="scientific">Roseibium hamelinense</name>
    <dbReference type="NCBI Taxonomy" id="150831"/>
    <lineage>
        <taxon>Bacteria</taxon>
        <taxon>Pseudomonadati</taxon>
        <taxon>Pseudomonadota</taxon>
        <taxon>Alphaproteobacteria</taxon>
        <taxon>Hyphomicrobiales</taxon>
        <taxon>Stappiaceae</taxon>
        <taxon>Roseibium</taxon>
    </lineage>
</organism>
<evidence type="ECO:0000313" key="2">
    <source>
        <dbReference type="EMBL" id="TWI84595.1"/>
    </source>
</evidence>
<dbReference type="CDD" id="cd16278">
    <property type="entry name" value="metallo-hydrolase-like_MBL-fold"/>
    <property type="match status" value="1"/>
</dbReference>
<dbReference type="Proteomes" id="UP000320593">
    <property type="component" value="Unassembled WGS sequence"/>
</dbReference>
<dbReference type="Gene3D" id="1.10.10.10">
    <property type="entry name" value="Winged helix-like DNA-binding domain superfamily/Winged helix DNA-binding domain"/>
    <property type="match status" value="1"/>
</dbReference>
<dbReference type="Gene3D" id="3.60.15.10">
    <property type="entry name" value="Ribonuclease Z/Hydroxyacylglutathione hydrolase-like"/>
    <property type="match status" value="1"/>
</dbReference>
<dbReference type="InterPro" id="IPR050662">
    <property type="entry name" value="Sec-metab_biosynth-thioest"/>
</dbReference>
<dbReference type="SMART" id="SM00849">
    <property type="entry name" value="Lactamase_B"/>
    <property type="match status" value="1"/>
</dbReference>
<name>A0A562STM1_9HYPH</name>
<dbReference type="OrthoDB" id="9788263at2"/>
<keyword evidence="2" id="KW-0378">Hydrolase</keyword>
<dbReference type="PANTHER" id="PTHR23131">
    <property type="entry name" value="ENDORIBONUCLEASE LACTB2"/>
    <property type="match status" value="1"/>
</dbReference>
<dbReference type="Pfam" id="PF00753">
    <property type="entry name" value="Lactamase_B"/>
    <property type="match status" value="1"/>
</dbReference>
<protein>
    <submittedName>
        <fullName evidence="2">Glyoxylase-like metal-dependent hydrolase (Beta-lactamase superfamily II)</fullName>
    </submittedName>
</protein>
<reference evidence="2 3" key="1">
    <citation type="submission" date="2019-07" db="EMBL/GenBank/DDBJ databases">
        <title>Genomic Encyclopedia of Archaeal and Bacterial Type Strains, Phase II (KMG-II): from individual species to whole genera.</title>
        <authorList>
            <person name="Goeker M."/>
        </authorList>
    </citation>
    <scope>NUCLEOTIDE SEQUENCE [LARGE SCALE GENOMIC DNA]</scope>
    <source>
        <strain evidence="2 3">ATCC BAA-252</strain>
    </source>
</reference>
<dbReference type="InterPro" id="IPR036866">
    <property type="entry name" value="RibonucZ/Hydroxyglut_hydro"/>
</dbReference>
<dbReference type="AlphaFoldDB" id="A0A562STM1"/>
<comment type="caution">
    <text evidence="2">The sequence shown here is derived from an EMBL/GenBank/DDBJ whole genome shotgun (WGS) entry which is preliminary data.</text>
</comment>
<dbReference type="InterPro" id="IPR001279">
    <property type="entry name" value="Metallo-B-lactamas"/>
</dbReference>
<feature type="domain" description="Metallo-beta-lactamase" evidence="1">
    <location>
        <begin position="36"/>
        <end position="212"/>
    </location>
</feature>
<evidence type="ECO:0000259" key="1">
    <source>
        <dbReference type="SMART" id="SM00849"/>
    </source>
</evidence>
<dbReference type="PANTHER" id="PTHR23131:SF0">
    <property type="entry name" value="ENDORIBONUCLEASE LACTB2"/>
    <property type="match status" value="1"/>
</dbReference>
<keyword evidence="3" id="KW-1185">Reference proteome</keyword>
<dbReference type="RefSeq" id="WP_145344546.1">
    <property type="nucleotide sequence ID" value="NZ_SMLY01000061.1"/>
</dbReference>
<proteinExistence type="predicted"/>
<dbReference type="GO" id="GO:0016787">
    <property type="term" value="F:hydrolase activity"/>
    <property type="evidence" value="ECO:0007669"/>
    <property type="project" value="UniProtKB-KW"/>
</dbReference>
<dbReference type="SUPFAM" id="SSF56281">
    <property type="entry name" value="Metallo-hydrolase/oxidoreductase"/>
    <property type="match status" value="1"/>
</dbReference>
<evidence type="ECO:0000313" key="3">
    <source>
        <dbReference type="Proteomes" id="UP000320593"/>
    </source>
</evidence>
<dbReference type="EMBL" id="VLLF01000007">
    <property type="protein sequence ID" value="TWI84595.1"/>
    <property type="molecule type" value="Genomic_DNA"/>
</dbReference>
<gene>
    <name evidence="2" type="ORF">JM93_02927</name>
</gene>